<evidence type="ECO:0000256" key="1">
    <source>
        <dbReference type="SAM" id="MobiDB-lite"/>
    </source>
</evidence>
<dbReference type="NCBIfam" id="TIGR00996">
    <property type="entry name" value="Mtu_fam_mce"/>
    <property type="match status" value="1"/>
</dbReference>
<dbReference type="Pfam" id="PF02470">
    <property type="entry name" value="MlaD"/>
    <property type="match status" value="1"/>
</dbReference>
<name>A0ABW7Z1N9_9ACTN</name>
<dbReference type="PANTHER" id="PTHR33371">
    <property type="entry name" value="INTERMEMBRANE PHOSPHOLIPID TRANSPORT SYSTEM BINDING PROTEIN MLAD-RELATED"/>
    <property type="match status" value="1"/>
</dbReference>
<dbReference type="InterPro" id="IPR052336">
    <property type="entry name" value="MlaD_Phospholipid_Transporter"/>
</dbReference>
<feature type="domain" description="Mammalian cell entry C-terminal" evidence="3">
    <location>
        <begin position="120"/>
        <end position="254"/>
    </location>
</feature>
<dbReference type="InterPro" id="IPR024516">
    <property type="entry name" value="Mce_C"/>
</dbReference>
<evidence type="ECO:0000313" key="5">
    <source>
        <dbReference type="Proteomes" id="UP001612741"/>
    </source>
</evidence>
<proteinExistence type="predicted"/>
<keyword evidence="5" id="KW-1185">Reference proteome</keyword>
<evidence type="ECO:0000259" key="3">
    <source>
        <dbReference type="Pfam" id="PF11887"/>
    </source>
</evidence>
<accession>A0ABW7Z1N9</accession>
<dbReference type="RefSeq" id="WP_397086731.1">
    <property type="nucleotide sequence ID" value="NZ_JBITGY010000009.1"/>
</dbReference>
<feature type="region of interest" description="Disordered" evidence="1">
    <location>
        <begin position="340"/>
        <end position="379"/>
    </location>
</feature>
<dbReference type="InterPro" id="IPR003399">
    <property type="entry name" value="Mce/MlaD"/>
</dbReference>
<feature type="domain" description="Mce/MlaD" evidence="2">
    <location>
        <begin position="37"/>
        <end position="112"/>
    </location>
</feature>
<dbReference type="PANTHER" id="PTHR33371:SF16">
    <property type="entry name" value="MCE-FAMILY PROTEIN MCE3F"/>
    <property type="match status" value="1"/>
</dbReference>
<evidence type="ECO:0000313" key="4">
    <source>
        <dbReference type="EMBL" id="MFI6501857.1"/>
    </source>
</evidence>
<dbReference type="EMBL" id="JBITGY010000009">
    <property type="protein sequence ID" value="MFI6501857.1"/>
    <property type="molecule type" value="Genomic_DNA"/>
</dbReference>
<comment type="caution">
    <text evidence="4">The sequence shown here is derived from an EMBL/GenBank/DDBJ whole genome shotgun (WGS) entry which is preliminary data.</text>
</comment>
<evidence type="ECO:0000259" key="2">
    <source>
        <dbReference type="Pfam" id="PF02470"/>
    </source>
</evidence>
<organism evidence="4 5">
    <name type="scientific">Nonomuraea typhae</name>
    <dbReference type="NCBI Taxonomy" id="2603600"/>
    <lineage>
        <taxon>Bacteria</taxon>
        <taxon>Bacillati</taxon>
        <taxon>Actinomycetota</taxon>
        <taxon>Actinomycetes</taxon>
        <taxon>Streptosporangiales</taxon>
        <taxon>Streptosporangiaceae</taxon>
        <taxon>Nonomuraea</taxon>
    </lineage>
</organism>
<dbReference type="InterPro" id="IPR005693">
    <property type="entry name" value="Mce"/>
</dbReference>
<dbReference type="Proteomes" id="UP001612741">
    <property type="component" value="Unassembled WGS sequence"/>
</dbReference>
<gene>
    <name evidence="4" type="ORF">ACIBG2_31060</name>
</gene>
<protein>
    <submittedName>
        <fullName evidence="4">MCE family protein</fullName>
    </submittedName>
</protein>
<sequence length="397" mass="42358">MRAARLKVAAFLAISLVATGYTLVRYARVGADLVEPAYRVTVELRETGGLFEHAEVTYRGVRIGRVESLSLTRDGVRAVLRLSPAPPVPAAGLLAVVANRSGVGEQYLDLQPAGTARPYLKEGDTIARERTALPITTDQVLGDAERLLASLDPQDVETVVTELRDAFAGNGAHLRRLLEAGGQLTDTAREVLPETVALIRQGETVLRTQRAEGGHLRAFARDLASLTGSLREGAGDIERTIDNATPAARSTGRLADGLAPHLRPLLSHLIVGGQSVSARVVALRQLLIGYPAGVAAAFTVVGRDGLHFGLNLNLNVPPPCTLGYADVPRRYPRDTRVKTVDPRAECAEPKGSPTGVRGARNVPEPGAPPRIPDLEEWLSGYDPAIGKERTWQAPPPG</sequence>
<dbReference type="Pfam" id="PF11887">
    <property type="entry name" value="Mce4_CUP1"/>
    <property type="match status" value="1"/>
</dbReference>
<reference evidence="4 5" key="1">
    <citation type="submission" date="2024-10" db="EMBL/GenBank/DDBJ databases">
        <title>The Natural Products Discovery Center: Release of the First 8490 Sequenced Strains for Exploring Actinobacteria Biosynthetic Diversity.</title>
        <authorList>
            <person name="Kalkreuter E."/>
            <person name="Kautsar S.A."/>
            <person name="Yang D."/>
            <person name="Bader C.D."/>
            <person name="Teijaro C.N."/>
            <person name="Fluegel L."/>
            <person name="Davis C.M."/>
            <person name="Simpson J.R."/>
            <person name="Lauterbach L."/>
            <person name="Steele A.D."/>
            <person name="Gui C."/>
            <person name="Meng S."/>
            <person name="Li G."/>
            <person name="Viehrig K."/>
            <person name="Ye F."/>
            <person name="Su P."/>
            <person name="Kiefer A.F."/>
            <person name="Nichols A."/>
            <person name="Cepeda A.J."/>
            <person name="Yan W."/>
            <person name="Fan B."/>
            <person name="Jiang Y."/>
            <person name="Adhikari A."/>
            <person name="Zheng C.-J."/>
            <person name="Schuster L."/>
            <person name="Cowan T.M."/>
            <person name="Smanski M.J."/>
            <person name="Chevrette M.G."/>
            <person name="De Carvalho L.P.S."/>
            <person name="Shen B."/>
        </authorList>
    </citation>
    <scope>NUCLEOTIDE SEQUENCE [LARGE SCALE GENOMIC DNA]</scope>
    <source>
        <strain evidence="4 5">NPDC050545</strain>
    </source>
</reference>